<sequence>MGLFFVLLGLTGSILVFDHAIDEWLNPDILLTQGQGEKQPIQSIIDAAESAYPGDRKATSATVPRVENGVWTVWFTGGTREHRTFTAVHVDPYTAEVTGQRVWGEDLMTWIYRLHFRLLGGSVGGIIVGVLGLLILISLLSGIYLWWPLLKSGIRAAIAIRSGPRFNYDLHKSVGAFTAVFLLVITFTGVYMEFPTVFRDVISKFAATTEGPRRLKSAPSENGEGITLDEAIEIASQRFPNARLDHLHPPRREDGVYEVAFRQSDEVQRSYGRTQVFLDRYSGEIVAVRNPEEETAADIFFAWQFPLHNGEAFGLFGRWVVFVLGLTPAILYVTGVVIWWRKRTSRTRHQQRRTVVETEVREPVAVG</sequence>
<gene>
    <name evidence="3" type="ORF">KOR42_32770</name>
</gene>
<name>A0A5C5WLX8_9PLAN</name>
<feature type="transmembrane region" description="Helical" evidence="1">
    <location>
        <begin position="174"/>
        <end position="192"/>
    </location>
</feature>
<organism evidence="3 4">
    <name type="scientific">Thalassoglobus neptunius</name>
    <dbReference type="NCBI Taxonomy" id="1938619"/>
    <lineage>
        <taxon>Bacteria</taxon>
        <taxon>Pseudomonadati</taxon>
        <taxon>Planctomycetota</taxon>
        <taxon>Planctomycetia</taxon>
        <taxon>Planctomycetales</taxon>
        <taxon>Planctomycetaceae</taxon>
        <taxon>Thalassoglobus</taxon>
    </lineage>
</organism>
<dbReference type="EMBL" id="SIHI01000010">
    <property type="protein sequence ID" value="TWT51804.1"/>
    <property type="molecule type" value="Genomic_DNA"/>
</dbReference>
<feature type="transmembrane region" description="Helical" evidence="1">
    <location>
        <begin position="319"/>
        <end position="340"/>
    </location>
</feature>
<evidence type="ECO:0000259" key="2">
    <source>
        <dbReference type="Pfam" id="PF03413"/>
    </source>
</evidence>
<evidence type="ECO:0000313" key="4">
    <source>
        <dbReference type="Proteomes" id="UP000317243"/>
    </source>
</evidence>
<feature type="domain" description="PepSY" evidence="2">
    <location>
        <begin position="41"/>
        <end position="100"/>
    </location>
</feature>
<accession>A0A5C5WLX8</accession>
<dbReference type="PANTHER" id="PTHR34219">
    <property type="entry name" value="IRON-REGULATED INNER MEMBRANE PROTEIN-RELATED"/>
    <property type="match status" value="1"/>
</dbReference>
<dbReference type="Pfam" id="PF03929">
    <property type="entry name" value="PepSY_TM"/>
    <property type="match status" value="1"/>
</dbReference>
<dbReference type="AlphaFoldDB" id="A0A5C5WLX8"/>
<dbReference type="Pfam" id="PF03413">
    <property type="entry name" value="PepSY"/>
    <property type="match status" value="2"/>
</dbReference>
<dbReference type="Proteomes" id="UP000317243">
    <property type="component" value="Unassembled WGS sequence"/>
</dbReference>
<evidence type="ECO:0000313" key="3">
    <source>
        <dbReference type="EMBL" id="TWT51804.1"/>
    </source>
</evidence>
<comment type="caution">
    <text evidence="3">The sequence shown here is derived from an EMBL/GenBank/DDBJ whole genome shotgun (WGS) entry which is preliminary data.</text>
</comment>
<feature type="domain" description="PepSY" evidence="2">
    <location>
        <begin position="226"/>
        <end position="288"/>
    </location>
</feature>
<proteinExistence type="predicted"/>
<protein>
    <submittedName>
        <fullName evidence="3">PepSY-associated TM helix</fullName>
    </submittedName>
</protein>
<dbReference type="InterPro" id="IPR025711">
    <property type="entry name" value="PepSY"/>
</dbReference>
<dbReference type="InterPro" id="IPR005625">
    <property type="entry name" value="PepSY-ass_TM"/>
</dbReference>
<feature type="transmembrane region" description="Helical" evidence="1">
    <location>
        <begin position="123"/>
        <end position="147"/>
    </location>
</feature>
<keyword evidence="1" id="KW-0812">Transmembrane</keyword>
<keyword evidence="1" id="KW-1133">Transmembrane helix</keyword>
<reference evidence="3 4" key="1">
    <citation type="submission" date="2019-02" db="EMBL/GenBank/DDBJ databases">
        <title>Deep-cultivation of Planctomycetes and their phenomic and genomic characterization uncovers novel biology.</title>
        <authorList>
            <person name="Wiegand S."/>
            <person name="Jogler M."/>
            <person name="Boedeker C."/>
            <person name="Pinto D."/>
            <person name="Vollmers J."/>
            <person name="Rivas-Marin E."/>
            <person name="Kohn T."/>
            <person name="Peeters S.H."/>
            <person name="Heuer A."/>
            <person name="Rast P."/>
            <person name="Oberbeckmann S."/>
            <person name="Bunk B."/>
            <person name="Jeske O."/>
            <person name="Meyerdierks A."/>
            <person name="Storesund J.E."/>
            <person name="Kallscheuer N."/>
            <person name="Luecker S."/>
            <person name="Lage O.M."/>
            <person name="Pohl T."/>
            <person name="Merkel B.J."/>
            <person name="Hornburger P."/>
            <person name="Mueller R.-W."/>
            <person name="Bruemmer F."/>
            <person name="Labrenz M."/>
            <person name="Spormann A.M."/>
            <person name="Op Den Camp H."/>
            <person name="Overmann J."/>
            <person name="Amann R."/>
            <person name="Jetten M.S.M."/>
            <person name="Mascher T."/>
            <person name="Medema M.H."/>
            <person name="Devos D.P."/>
            <person name="Kaster A.-K."/>
            <person name="Ovreas L."/>
            <person name="Rohde M."/>
            <person name="Galperin M.Y."/>
            <person name="Jogler C."/>
        </authorList>
    </citation>
    <scope>NUCLEOTIDE SEQUENCE [LARGE SCALE GENOMIC DNA]</scope>
    <source>
        <strain evidence="3 4">KOR42</strain>
    </source>
</reference>
<keyword evidence="1" id="KW-0472">Membrane</keyword>
<evidence type="ECO:0000256" key="1">
    <source>
        <dbReference type="SAM" id="Phobius"/>
    </source>
</evidence>
<keyword evidence="4" id="KW-1185">Reference proteome</keyword>